<evidence type="ECO:0000313" key="7">
    <source>
        <dbReference type="Proteomes" id="UP001565471"/>
    </source>
</evidence>
<comment type="caution">
    <text evidence="6">The sequence shown here is derived from an EMBL/GenBank/DDBJ whole genome shotgun (WGS) entry which is preliminary data.</text>
</comment>
<evidence type="ECO:0000256" key="1">
    <source>
        <dbReference type="ARBA" id="ARBA00022617"/>
    </source>
</evidence>
<dbReference type="PROSITE" id="PS51007">
    <property type="entry name" value="CYTC"/>
    <property type="match status" value="1"/>
</dbReference>
<keyword evidence="2 4" id="KW-0479">Metal-binding</keyword>
<dbReference type="EMBL" id="JBGBZA010000002">
    <property type="protein sequence ID" value="MEY9322359.1"/>
    <property type="molecule type" value="Genomic_DNA"/>
</dbReference>
<dbReference type="InterPro" id="IPR009056">
    <property type="entry name" value="Cyt_c-like_dom"/>
</dbReference>
<reference evidence="6 7" key="1">
    <citation type="submission" date="2024-07" db="EMBL/GenBank/DDBJ databases">
        <title>Genomic Encyclopedia of Type Strains, Phase V (KMG-V): Genome sequencing to study the core and pangenomes of soil and plant-associated prokaryotes.</title>
        <authorList>
            <person name="Whitman W."/>
        </authorList>
    </citation>
    <scope>NUCLEOTIDE SEQUENCE [LARGE SCALE GENOMIC DNA]</scope>
    <source>
        <strain evidence="6 7">USDA 415</strain>
    </source>
</reference>
<dbReference type="RefSeq" id="WP_016847639.1">
    <property type="nucleotide sequence ID" value="NZ_BJNL01000041.1"/>
</dbReference>
<keyword evidence="7" id="KW-1185">Reference proteome</keyword>
<feature type="domain" description="Cytochrome c" evidence="5">
    <location>
        <begin position="38"/>
        <end position="117"/>
    </location>
</feature>
<dbReference type="SUPFAM" id="SSF46626">
    <property type="entry name" value="Cytochrome c"/>
    <property type="match status" value="1"/>
</dbReference>
<organism evidence="6 7">
    <name type="scientific">Bradyrhizobium elkanii</name>
    <dbReference type="NCBI Taxonomy" id="29448"/>
    <lineage>
        <taxon>Bacteria</taxon>
        <taxon>Pseudomonadati</taxon>
        <taxon>Pseudomonadota</taxon>
        <taxon>Alphaproteobacteria</taxon>
        <taxon>Hyphomicrobiales</taxon>
        <taxon>Nitrobacteraceae</taxon>
        <taxon>Bradyrhizobium</taxon>
    </lineage>
</organism>
<name>A0ABV4FFU7_BRAEL</name>
<proteinExistence type="predicted"/>
<dbReference type="Gene3D" id="1.10.760.10">
    <property type="entry name" value="Cytochrome c-like domain"/>
    <property type="match status" value="1"/>
</dbReference>
<evidence type="ECO:0000256" key="4">
    <source>
        <dbReference type="PROSITE-ProRule" id="PRU00433"/>
    </source>
</evidence>
<keyword evidence="1 4" id="KW-0349">Heme</keyword>
<accession>A0ABV4FFU7</accession>
<evidence type="ECO:0000256" key="3">
    <source>
        <dbReference type="ARBA" id="ARBA00023004"/>
    </source>
</evidence>
<dbReference type="InterPro" id="IPR036909">
    <property type="entry name" value="Cyt_c-like_dom_sf"/>
</dbReference>
<protein>
    <submittedName>
        <fullName evidence="6">Cytochrome c</fullName>
    </submittedName>
</protein>
<evidence type="ECO:0000259" key="5">
    <source>
        <dbReference type="PROSITE" id="PS51007"/>
    </source>
</evidence>
<evidence type="ECO:0000256" key="2">
    <source>
        <dbReference type="ARBA" id="ARBA00022723"/>
    </source>
</evidence>
<gene>
    <name evidence="6" type="ORF">ABIF29_009158</name>
</gene>
<keyword evidence="3 4" id="KW-0408">Iron</keyword>
<sequence length="120" mass="13179">MLNRYVVWRRALLVVLIVAAALFLLRLHQANGAEQPAESVAAGHRLAEAWCMECHAIGPIITSVKKVPPDFAAVADRPSTTTLSLKVFLKTSHPTMPNIIIGPSEADDLANYIMSLKRDY</sequence>
<evidence type="ECO:0000313" key="6">
    <source>
        <dbReference type="EMBL" id="MEY9322359.1"/>
    </source>
</evidence>
<dbReference type="GeneID" id="92958453"/>
<dbReference type="Proteomes" id="UP001565471">
    <property type="component" value="Unassembled WGS sequence"/>
</dbReference>